<dbReference type="Proteomes" id="UP001054889">
    <property type="component" value="Unassembled WGS sequence"/>
</dbReference>
<dbReference type="AlphaFoldDB" id="A0AAV5FB55"/>
<sequence length="121" mass="13151">MDPLAKVWLVCPTVFRGTGATGDSLDGDARGFSRTRAPARGPTGSPLSSPSASWTREGDGQKGARCRRWQVKVVAVHEVAAVDGSTELWPCGSDRRVSREREKEKRSRSAGLLRKEDKNKG</sequence>
<evidence type="ECO:0000313" key="2">
    <source>
        <dbReference type="EMBL" id="GJN32127.1"/>
    </source>
</evidence>
<gene>
    <name evidence="2" type="primary">gb20605</name>
    <name evidence="2" type="ORF">PR202_gb20605</name>
</gene>
<comment type="caution">
    <text evidence="2">The sequence shown here is derived from an EMBL/GenBank/DDBJ whole genome shotgun (WGS) entry which is preliminary data.</text>
</comment>
<dbReference type="EMBL" id="BQKI01000083">
    <property type="protein sequence ID" value="GJN32127.1"/>
    <property type="molecule type" value="Genomic_DNA"/>
</dbReference>
<organism evidence="2 3">
    <name type="scientific">Eleusine coracana subsp. coracana</name>
    <dbReference type="NCBI Taxonomy" id="191504"/>
    <lineage>
        <taxon>Eukaryota</taxon>
        <taxon>Viridiplantae</taxon>
        <taxon>Streptophyta</taxon>
        <taxon>Embryophyta</taxon>
        <taxon>Tracheophyta</taxon>
        <taxon>Spermatophyta</taxon>
        <taxon>Magnoliopsida</taxon>
        <taxon>Liliopsida</taxon>
        <taxon>Poales</taxon>
        <taxon>Poaceae</taxon>
        <taxon>PACMAD clade</taxon>
        <taxon>Chloridoideae</taxon>
        <taxon>Cynodonteae</taxon>
        <taxon>Eleusininae</taxon>
        <taxon>Eleusine</taxon>
    </lineage>
</organism>
<feature type="region of interest" description="Disordered" evidence="1">
    <location>
        <begin position="16"/>
        <end position="65"/>
    </location>
</feature>
<name>A0AAV5FB55_ELECO</name>
<reference evidence="2" key="2">
    <citation type="submission" date="2021-12" db="EMBL/GenBank/DDBJ databases">
        <title>Resequencing data analysis of finger millet.</title>
        <authorList>
            <person name="Hatakeyama M."/>
            <person name="Aluri S."/>
            <person name="Balachadran M.T."/>
            <person name="Sivarajan S.R."/>
            <person name="Poveda L."/>
            <person name="Shimizu-Inatsugi R."/>
            <person name="Schlapbach R."/>
            <person name="Sreeman S.M."/>
            <person name="Shimizu K.K."/>
        </authorList>
    </citation>
    <scope>NUCLEOTIDE SEQUENCE</scope>
</reference>
<accession>A0AAV5FB55</accession>
<feature type="compositionally biased region" description="Basic and acidic residues" evidence="1">
    <location>
        <begin position="93"/>
        <end position="121"/>
    </location>
</feature>
<evidence type="ECO:0000313" key="3">
    <source>
        <dbReference type="Proteomes" id="UP001054889"/>
    </source>
</evidence>
<feature type="region of interest" description="Disordered" evidence="1">
    <location>
        <begin position="90"/>
        <end position="121"/>
    </location>
</feature>
<protein>
    <submittedName>
        <fullName evidence="2">Uncharacterized protein</fullName>
    </submittedName>
</protein>
<keyword evidence="3" id="KW-1185">Reference proteome</keyword>
<feature type="compositionally biased region" description="Polar residues" evidence="1">
    <location>
        <begin position="45"/>
        <end position="54"/>
    </location>
</feature>
<evidence type="ECO:0000256" key="1">
    <source>
        <dbReference type="SAM" id="MobiDB-lite"/>
    </source>
</evidence>
<reference evidence="2" key="1">
    <citation type="journal article" date="2018" name="DNA Res.">
        <title>Multiple hybrid de novo genome assembly of finger millet, an orphan allotetraploid crop.</title>
        <authorList>
            <person name="Hatakeyama M."/>
            <person name="Aluri S."/>
            <person name="Balachadran M.T."/>
            <person name="Sivarajan S.R."/>
            <person name="Patrignani A."/>
            <person name="Gruter S."/>
            <person name="Poveda L."/>
            <person name="Shimizu-Inatsugi R."/>
            <person name="Baeten J."/>
            <person name="Francoijs K.J."/>
            <person name="Nataraja K.N."/>
            <person name="Reddy Y.A.N."/>
            <person name="Phadnis S."/>
            <person name="Ravikumar R.L."/>
            <person name="Schlapbach R."/>
            <person name="Sreeman S.M."/>
            <person name="Shimizu K.K."/>
        </authorList>
    </citation>
    <scope>NUCLEOTIDE SEQUENCE</scope>
</reference>
<proteinExistence type="predicted"/>